<dbReference type="Proteomes" id="UP000178520">
    <property type="component" value="Unassembled WGS sequence"/>
</dbReference>
<dbReference type="EMBL" id="MGJA01000012">
    <property type="protein sequence ID" value="OGM97470.1"/>
    <property type="molecule type" value="Genomic_DNA"/>
</dbReference>
<protein>
    <submittedName>
        <fullName evidence="1">Uncharacterized protein</fullName>
    </submittedName>
</protein>
<comment type="caution">
    <text evidence="1">The sequence shown here is derived from an EMBL/GenBank/DDBJ whole genome shotgun (WGS) entry which is preliminary data.</text>
</comment>
<gene>
    <name evidence="1" type="ORF">A2735_01925</name>
</gene>
<proteinExistence type="predicted"/>
<sequence length="99" mass="11627">MSPEKSIEINELGPTLPKEGLRIWVEGRYKDKTDRYGEDLKNVHIRAIEEEDVLALENLSNVLFVEKSFLQSTSPEEYAHLTNLYDRLIKWLKPRLENI</sequence>
<dbReference type="STRING" id="1802660.A2735_01925"/>
<accession>A0A1F8E9Q5</accession>
<reference evidence="1 2" key="1">
    <citation type="journal article" date="2016" name="Nat. Commun.">
        <title>Thousands of microbial genomes shed light on interconnected biogeochemical processes in an aquifer system.</title>
        <authorList>
            <person name="Anantharaman K."/>
            <person name="Brown C.T."/>
            <person name="Hug L.A."/>
            <person name="Sharon I."/>
            <person name="Castelle C.J."/>
            <person name="Probst A.J."/>
            <person name="Thomas B.C."/>
            <person name="Singh A."/>
            <person name="Wilkins M.J."/>
            <person name="Karaoz U."/>
            <person name="Brodie E.L."/>
            <person name="Williams K.H."/>
            <person name="Hubbard S.S."/>
            <person name="Banfield J.F."/>
        </authorList>
    </citation>
    <scope>NUCLEOTIDE SEQUENCE [LARGE SCALE GENOMIC DNA]</scope>
</reference>
<name>A0A1F8E9Q5_9BACT</name>
<evidence type="ECO:0000313" key="1">
    <source>
        <dbReference type="EMBL" id="OGM97470.1"/>
    </source>
</evidence>
<dbReference type="AlphaFoldDB" id="A0A1F8E9Q5"/>
<evidence type="ECO:0000313" key="2">
    <source>
        <dbReference type="Proteomes" id="UP000178520"/>
    </source>
</evidence>
<organism evidence="1 2">
    <name type="scientific">Candidatus Yanofskybacteria bacterium RIFCSPHIGHO2_01_FULL_41_21</name>
    <dbReference type="NCBI Taxonomy" id="1802660"/>
    <lineage>
        <taxon>Bacteria</taxon>
        <taxon>Candidatus Yanofskyibacteriota</taxon>
    </lineage>
</organism>